<dbReference type="AlphaFoldDB" id="A0A1E5LJY1"/>
<dbReference type="SUPFAM" id="SSF54593">
    <property type="entry name" value="Glyoxalase/Bleomycin resistance protein/Dihydroxybiphenyl dioxygenase"/>
    <property type="match status" value="1"/>
</dbReference>
<dbReference type="InterPro" id="IPR037523">
    <property type="entry name" value="VOC_core"/>
</dbReference>
<keyword evidence="2" id="KW-0808">Transferase</keyword>
<dbReference type="Pfam" id="PF00903">
    <property type="entry name" value="Glyoxalase"/>
    <property type="match status" value="1"/>
</dbReference>
<dbReference type="InterPro" id="IPR029068">
    <property type="entry name" value="Glyas_Bleomycin-R_OHBP_Dase"/>
</dbReference>
<evidence type="ECO:0000313" key="3">
    <source>
        <dbReference type="Proteomes" id="UP000095209"/>
    </source>
</evidence>
<dbReference type="STRING" id="1305675.BFG57_08075"/>
<dbReference type="OrthoDB" id="2184229at2"/>
<dbReference type="Gene3D" id="3.10.180.10">
    <property type="entry name" value="2,3-Dihydroxybiphenyl 1,2-Dioxygenase, domain 1"/>
    <property type="match status" value="1"/>
</dbReference>
<feature type="domain" description="VOC" evidence="1">
    <location>
        <begin position="6"/>
        <end position="120"/>
    </location>
</feature>
<accession>A0A1E5LJY1</accession>
<gene>
    <name evidence="2" type="ORF">BFG57_08075</name>
</gene>
<dbReference type="EMBL" id="MJEH01000002">
    <property type="protein sequence ID" value="OEH94409.1"/>
    <property type="molecule type" value="Genomic_DNA"/>
</dbReference>
<sequence length="120" mass="14056">MKSVRRIDSVFVPVTDISSAEEWYMSIFPFKVVYRSIDEQYVGFRFDEEGEIKTALTLYKVDEMPERNHIPFNFYCEDIDGYYTFVTERGVKVNEIQGGDGMRFFDLFDPDGNQLGVVTF</sequence>
<reference evidence="2 3" key="1">
    <citation type="submission" date="2016-08" db="EMBL/GenBank/DDBJ databases">
        <title>Genome of Bacillus solimangrovi GH2-4.</title>
        <authorList>
            <person name="Lim S."/>
            <person name="Kim B.-C."/>
        </authorList>
    </citation>
    <scope>NUCLEOTIDE SEQUENCE [LARGE SCALE GENOMIC DNA]</scope>
    <source>
        <strain evidence="2 3">GH2-4</strain>
    </source>
</reference>
<organism evidence="2 3">
    <name type="scientific">Bacillus solimangrovi</name>
    <dbReference type="NCBI Taxonomy" id="1305675"/>
    <lineage>
        <taxon>Bacteria</taxon>
        <taxon>Bacillati</taxon>
        <taxon>Bacillota</taxon>
        <taxon>Bacilli</taxon>
        <taxon>Bacillales</taxon>
        <taxon>Bacillaceae</taxon>
        <taxon>Bacillus</taxon>
    </lineage>
</organism>
<name>A0A1E5LJY1_9BACI</name>
<proteinExistence type="predicted"/>
<dbReference type="GO" id="GO:0016740">
    <property type="term" value="F:transferase activity"/>
    <property type="evidence" value="ECO:0007669"/>
    <property type="project" value="UniProtKB-KW"/>
</dbReference>
<dbReference type="CDD" id="cd06587">
    <property type="entry name" value="VOC"/>
    <property type="match status" value="1"/>
</dbReference>
<comment type="caution">
    <text evidence="2">The sequence shown here is derived from an EMBL/GenBank/DDBJ whole genome shotgun (WGS) entry which is preliminary data.</text>
</comment>
<dbReference type="RefSeq" id="WP_069715556.1">
    <property type="nucleotide sequence ID" value="NZ_MJEH01000002.1"/>
</dbReference>
<protein>
    <submittedName>
        <fullName evidence="2">Acetyltransferase</fullName>
    </submittedName>
</protein>
<evidence type="ECO:0000313" key="2">
    <source>
        <dbReference type="EMBL" id="OEH94409.1"/>
    </source>
</evidence>
<dbReference type="Proteomes" id="UP000095209">
    <property type="component" value="Unassembled WGS sequence"/>
</dbReference>
<dbReference type="InterPro" id="IPR004360">
    <property type="entry name" value="Glyas_Fos-R_dOase_dom"/>
</dbReference>
<dbReference type="PROSITE" id="PS51819">
    <property type="entry name" value="VOC"/>
    <property type="match status" value="1"/>
</dbReference>
<evidence type="ECO:0000259" key="1">
    <source>
        <dbReference type="PROSITE" id="PS51819"/>
    </source>
</evidence>
<keyword evidence="3" id="KW-1185">Reference proteome</keyword>